<dbReference type="GeneTree" id="ENSGT00940000164359"/>
<reference evidence="4" key="3">
    <citation type="submission" date="2025-09" db="UniProtKB">
        <authorList>
            <consortium name="Ensembl"/>
        </authorList>
    </citation>
    <scope>IDENTIFICATION</scope>
</reference>
<proteinExistence type="predicted"/>
<dbReference type="OrthoDB" id="1738954at2759"/>
<dbReference type="GO" id="GO:0005874">
    <property type="term" value="C:microtubule"/>
    <property type="evidence" value="ECO:0007669"/>
    <property type="project" value="TreeGrafter"/>
</dbReference>
<evidence type="ECO:0000259" key="3">
    <source>
        <dbReference type="PROSITE" id="PS50309"/>
    </source>
</evidence>
<keyword evidence="5" id="KW-1185">Reference proteome</keyword>
<evidence type="ECO:0000313" key="4">
    <source>
        <dbReference type="Ensembl" id="ENSSFOP00015016539.2"/>
    </source>
</evidence>
<dbReference type="Gene3D" id="3.10.20.230">
    <property type="entry name" value="Doublecortin domain"/>
    <property type="match status" value="2"/>
</dbReference>
<dbReference type="FunFam" id="3.10.20.230:FF:000004">
    <property type="entry name" value="Doublecortin domain containing 2"/>
    <property type="match status" value="1"/>
</dbReference>
<dbReference type="PANTHER" id="PTHR23004">
    <property type="entry name" value="DOUBLECORTIN DOMAIN CONTAINING 2"/>
    <property type="match status" value="1"/>
</dbReference>
<dbReference type="GO" id="GO:0035556">
    <property type="term" value="P:intracellular signal transduction"/>
    <property type="evidence" value="ECO:0007669"/>
    <property type="project" value="InterPro"/>
</dbReference>
<dbReference type="AlphaFoldDB" id="A0A8C9RMC4"/>
<feature type="compositionally biased region" description="Polar residues" evidence="2">
    <location>
        <begin position="344"/>
        <end position="354"/>
    </location>
</feature>
<feature type="region of interest" description="Disordered" evidence="2">
    <location>
        <begin position="310"/>
        <end position="376"/>
    </location>
</feature>
<feature type="domain" description="Doublecortin" evidence="3">
    <location>
        <begin position="128"/>
        <end position="210"/>
    </location>
</feature>
<feature type="compositionally biased region" description="Basic and acidic residues" evidence="2">
    <location>
        <begin position="332"/>
        <end position="341"/>
    </location>
</feature>
<feature type="region of interest" description="Disordered" evidence="2">
    <location>
        <begin position="232"/>
        <end position="251"/>
    </location>
</feature>
<dbReference type="PANTHER" id="PTHR23004:SF9">
    <property type="entry name" value="DOUBLECORTIN DOMAIN-CONTAINING PROTEIN 2C"/>
    <property type="match status" value="1"/>
</dbReference>
<reference evidence="4" key="2">
    <citation type="submission" date="2025-08" db="UniProtKB">
        <authorList>
            <consortium name="Ensembl"/>
        </authorList>
    </citation>
    <scope>IDENTIFICATION</scope>
</reference>
<dbReference type="InterPro" id="IPR036572">
    <property type="entry name" value="Doublecortin_dom_sf"/>
</dbReference>
<organism evidence="4 5">
    <name type="scientific">Scleropages formosus</name>
    <name type="common">Asian bonytongue</name>
    <name type="synonym">Osteoglossum formosum</name>
    <dbReference type="NCBI Taxonomy" id="113540"/>
    <lineage>
        <taxon>Eukaryota</taxon>
        <taxon>Metazoa</taxon>
        <taxon>Chordata</taxon>
        <taxon>Craniata</taxon>
        <taxon>Vertebrata</taxon>
        <taxon>Euteleostomi</taxon>
        <taxon>Actinopterygii</taxon>
        <taxon>Neopterygii</taxon>
        <taxon>Teleostei</taxon>
        <taxon>Osteoglossocephala</taxon>
        <taxon>Osteoglossomorpha</taxon>
        <taxon>Osteoglossiformes</taxon>
        <taxon>Osteoglossidae</taxon>
        <taxon>Scleropages</taxon>
    </lineage>
</organism>
<dbReference type="PROSITE" id="PS50309">
    <property type="entry name" value="DC"/>
    <property type="match status" value="2"/>
</dbReference>
<dbReference type="Ensembl" id="ENSSFOT00015016727.2">
    <property type="protein sequence ID" value="ENSSFOP00015016539.2"/>
    <property type="gene ID" value="ENSSFOG00015010662.2"/>
</dbReference>
<feature type="domain" description="Doublecortin" evidence="3">
    <location>
        <begin position="17"/>
        <end position="100"/>
    </location>
</feature>
<keyword evidence="1" id="KW-0677">Repeat</keyword>
<name>A0A8C9RMC4_SCLFO</name>
<evidence type="ECO:0000313" key="5">
    <source>
        <dbReference type="Proteomes" id="UP000694397"/>
    </source>
</evidence>
<dbReference type="Pfam" id="PF03607">
    <property type="entry name" value="DCX"/>
    <property type="match status" value="2"/>
</dbReference>
<evidence type="ECO:0000256" key="1">
    <source>
        <dbReference type="ARBA" id="ARBA00022737"/>
    </source>
</evidence>
<reference evidence="4 5" key="1">
    <citation type="submission" date="2019-04" db="EMBL/GenBank/DDBJ databases">
        <authorList>
            <consortium name="Wellcome Sanger Institute Data Sharing"/>
        </authorList>
    </citation>
    <scope>NUCLEOTIDE SEQUENCE [LARGE SCALE GENOMIC DNA]</scope>
</reference>
<dbReference type="GO" id="GO:0005815">
    <property type="term" value="C:microtubule organizing center"/>
    <property type="evidence" value="ECO:0007669"/>
    <property type="project" value="TreeGrafter"/>
</dbReference>
<protein>
    <submittedName>
        <fullName evidence="4">Si:dkey-25g12.4</fullName>
    </submittedName>
</protein>
<evidence type="ECO:0000256" key="2">
    <source>
        <dbReference type="SAM" id="MobiDB-lite"/>
    </source>
</evidence>
<dbReference type="InterPro" id="IPR003533">
    <property type="entry name" value="Doublecortin_dom"/>
</dbReference>
<dbReference type="Proteomes" id="UP000694397">
    <property type="component" value="Chromosome 15"/>
</dbReference>
<sequence>MSGASGRASLPRIPPTKTIVMYRNGDAFFPPRKVVVNQRHVATFDRFLSAATRAVQAPFGAVRNVYTPLQGHRVVDLERLRHGEGYVAAGAERFKHLDHVTAFLQIHPVVHSRIVASSRWKKAVNESCTINVFTNGDVLVPPARILIPKYTLKNWESVLALVTQKVHLRTGAVHRLCTLDGTPLLGSIELENYQYYVAVGAERFRFLPYYHQFHSSGTEMGGWHEQMSRPPVRYNSHRDTTPPPPPPHDLSLYLDGNIFMAKSRRKEMMGAMEVQEDGRMKVDLPIDQLMHNCCLCCKVNTHTHTHTHFQNRLSHTGSRGTGAYPVTQGVRPEGEGTHPGRDASPSQGTPSGTRTPDPPESRTVVQPTAPPHPRAK</sequence>
<dbReference type="SUPFAM" id="SSF89837">
    <property type="entry name" value="Doublecortin (DC)"/>
    <property type="match status" value="2"/>
</dbReference>
<accession>A0A8C9RMC4</accession>
<dbReference type="SMART" id="SM00537">
    <property type="entry name" value="DCX"/>
    <property type="match status" value="2"/>
</dbReference>
<dbReference type="CDD" id="cd17071">
    <property type="entry name" value="DCX1_DCDC2_like"/>
    <property type="match status" value="1"/>
</dbReference>